<feature type="transmembrane region" description="Helical" evidence="9">
    <location>
        <begin position="291"/>
        <end position="315"/>
    </location>
</feature>
<name>M8E5N8_9BACL</name>
<feature type="transmembrane region" description="Helical" evidence="9">
    <location>
        <begin position="474"/>
        <end position="491"/>
    </location>
</feature>
<comment type="subcellular location">
    <subcellularLocation>
        <location evidence="1">Cell membrane</location>
        <topology evidence="1">Multi-pass membrane protein</topology>
    </subcellularLocation>
</comment>
<evidence type="ECO:0000256" key="9">
    <source>
        <dbReference type="SAM" id="Phobius"/>
    </source>
</evidence>
<dbReference type="InterPro" id="IPR004797">
    <property type="entry name" value="Competence_ComEC/Rec2"/>
</dbReference>
<evidence type="ECO:0000256" key="6">
    <source>
        <dbReference type="ARBA" id="ARBA00034221"/>
    </source>
</evidence>
<keyword evidence="4 9" id="KW-1133">Transmembrane helix</keyword>
<keyword evidence="3 9" id="KW-0812">Transmembrane</keyword>
<accession>M8E5N8</accession>
<dbReference type="SMART" id="SM00849">
    <property type="entry name" value="Lactamase_B"/>
    <property type="match status" value="1"/>
</dbReference>
<dbReference type="PANTHER" id="PTHR30619:SF1">
    <property type="entry name" value="RECOMBINATION PROTEIN 2"/>
    <property type="match status" value="1"/>
</dbReference>
<dbReference type="RefSeq" id="WP_003390732.1">
    <property type="nucleotide sequence ID" value="NZ_APBN01000012.1"/>
</dbReference>
<dbReference type="GO" id="GO:0005886">
    <property type="term" value="C:plasma membrane"/>
    <property type="evidence" value="ECO:0007669"/>
    <property type="project" value="UniProtKB-SubCell"/>
</dbReference>
<keyword evidence="5 9" id="KW-0472">Membrane</keyword>
<dbReference type="Pfam" id="PF00753">
    <property type="entry name" value="Lactamase_B"/>
    <property type="match status" value="1"/>
</dbReference>
<dbReference type="InterPro" id="IPR025405">
    <property type="entry name" value="DUF4131"/>
</dbReference>
<dbReference type="STRING" id="1300222.I532_20771"/>
<dbReference type="NCBIfam" id="TIGR00360">
    <property type="entry name" value="ComEC_N-term"/>
    <property type="match status" value="1"/>
</dbReference>
<dbReference type="PANTHER" id="PTHR30619">
    <property type="entry name" value="DNA INTERNALIZATION/COMPETENCE PROTEIN COMEC/REC2"/>
    <property type="match status" value="1"/>
</dbReference>
<feature type="transmembrane region" description="Helical" evidence="9">
    <location>
        <begin position="327"/>
        <end position="344"/>
    </location>
</feature>
<evidence type="ECO:0000256" key="7">
    <source>
        <dbReference type="ARBA" id="ARBA00034301"/>
    </source>
</evidence>
<dbReference type="InterPro" id="IPR052159">
    <property type="entry name" value="Competence_DNA_uptake"/>
</dbReference>
<dbReference type="NCBIfam" id="TIGR00361">
    <property type="entry name" value="ComEC_Rec2"/>
    <property type="match status" value="1"/>
</dbReference>
<feature type="transmembrane region" description="Helical" evidence="9">
    <location>
        <begin position="404"/>
        <end position="425"/>
    </location>
</feature>
<dbReference type="GO" id="GO:0030420">
    <property type="term" value="P:establishment of competence for transformation"/>
    <property type="evidence" value="ECO:0007669"/>
    <property type="project" value="InterPro"/>
</dbReference>
<dbReference type="EMBL" id="APBN01000012">
    <property type="protein sequence ID" value="EMT50785.1"/>
    <property type="molecule type" value="Genomic_DNA"/>
</dbReference>
<dbReference type="InterPro" id="IPR004477">
    <property type="entry name" value="ComEC_N"/>
</dbReference>
<evidence type="ECO:0000313" key="11">
    <source>
        <dbReference type="EMBL" id="EMT50785.1"/>
    </source>
</evidence>
<keyword evidence="12" id="KW-1185">Reference proteome</keyword>
<gene>
    <name evidence="11" type="ORF">I532_20771</name>
</gene>
<comment type="function">
    <text evidence="7">Counteracts the endogenous Pycsar antiviral defense system. Phosphodiesterase that enables metal-dependent hydrolysis of host cyclic nucleotide Pycsar defense signals such as cCMP and cUMP.</text>
</comment>
<feature type="transmembrane region" description="Helical" evidence="9">
    <location>
        <begin position="501"/>
        <end position="519"/>
    </location>
</feature>
<dbReference type="OrthoDB" id="9761531at2"/>
<feature type="transmembrane region" description="Helical" evidence="9">
    <location>
        <begin position="378"/>
        <end position="398"/>
    </location>
</feature>
<reference evidence="11 12" key="1">
    <citation type="submission" date="2013-03" db="EMBL/GenBank/DDBJ databases">
        <title>Assembly of a new bacterial strain Brevibacillus borstelensis AK1.</title>
        <authorList>
            <person name="Rajan I."/>
            <person name="PoliReddy D."/>
            <person name="Sugumar T."/>
            <person name="Rathinam K."/>
            <person name="Alqarawi S."/>
            <person name="Khalil A.B."/>
            <person name="Sivakumar N."/>
        </authorList>
    </citation>
    <scope>NUCLEOTIDE SEQUENCE [LARGE SCALE GENOMIC DNA]</scope>
    <source>
        <strain evidence="11 12">AK1</strain>
    </source>
</reference>
<evidence type="ECO:0000256" key="5">
    <source>
        <dbReference type="ARBA" id="ARBA00023136"/>
    </source>
</evidence>
<feature type="transmembrane region" description="Helical" evidence="9">
    <location>
        <begin position="12"/>
        <end position="39"/>
    </location>
</feature>
<feature type="transmembrane region" description="Helical" evidence="9">
    <location>
        <begin position="432"/>
        <end position="449"/>
    </location>
</feature>
<dbReference type="InterPro" id="IPR035681">
    <property type="entry name" value="ComA-like_MBL"/>
</dbReference>
<dbReference type="PATRIC" id="fig|1300222.3.peg.4366"/>
<dbReference type="SUPFAM" id="SSF56281">
    <property type="entry name" value="Metallo-hydrolase/oxidoreductase"/>
    <property type="match status" value="1"/>
</dbReference>
<evidence type="ECO:0000256" key="4">
    <source>
        <dbReference type="ARBA" id="ARBA00022989"/>
    </source>
</evidence>
<evidence type="ECO:0000256" key="8">
    <source>
        <dbReference type="ARBA" id="ARBA00048505"/>
    </source>
</evidence>
<organism evidence="11 12">
    <name type="scientific">Brevibacillus borstelensis AK1</name>
    <dbReference type="NCBI Taxonomy" id="1300222"/>
    <lineage>
        <taxon>Bacteria</taxon>
        <taxon>Bacillati</taxon>
        <taxon>Bacillota</taxon>
        <taxon>Bacilli</taxon>
        <taxon>Bacillales</taxon>
        <taxon>Paenibacillaceae</taxon>
        <taxon>Brevibacillus</taxon>
    </lineage>
</organism>
<evidence type="ECO:0000259" key="10">
    <source>
        <dbReference type="SMART" id="SM00849"/>
    </source>
</evidence>
<dbReference type="Pfam" id="PF03772">
    <property type="entry name" value="Competence"/>
    <property type="match status" value="1"/>
</dbReference>
<dbReference type="InterPro" id="IPR036866">
    <property type="entry name" value="RibonucZ/Hydroxyglut_hydro"/>
</dbReference>
<proteinExistence type="predicted"/>
<feature type="transmembrane region" description="Helical" evidence="9">
    <location>
        <begin position="350"/>
        <end position="371"/>
    </location>
</feature>
<evidence type="ECO:0000256" key="2">
    <source>
        <dbReference type="ARBA" id="ARBA00022475"/>
    </source>
</evidence>
<protein>
    <recommendedName>
        <fullName evidence="10">Metallo-beta-lactamase domain-containing protein</fullName>
    </recommendedName>
</protein>
<evidence type="ECO:0000256" key="1">
    <source>
        <dbReference type="ARBA" id="ARBA00004651"/>
    </source>
</evidence>
<sequence>MTAFGASLSYLAGVLAGAYLSIAWLFLFAGLLAAVCVFIPKEAGKKLSLVSLICIGSGFYFHAYDSMHQSYLRVPAAEESLIHFRGEIATPVKRDGDSARFILLVESVGVSREQMEDLPGAERIAFRVGLEQEQEAMAIEQWLPGDRIAGKMLLSLPAGARNPHAFDYARYLRWQGVYVTGEAEYGELVRGAARTGVMRLFHQWQNDAKERLDRVFRDDETSGYMSSLLLGVTDGVSPETQEMYANLGISHVLAISGLHVTLVSGMFLWGIERLGVPRKTALVCTIGMLAGYVLLVGASASAVRAGIMGGIGLLYQAMSRKMDGKELWGWALIGMLTVNPYQLWHIGFQLSFAVTLGLLVYVPISLACIRFGPSWLRASLGVTFAAQAVSFPFLLYHFHQSHSVSWLVNLVAVPILSLVVLPAGYAALLGSLLHPALAVLPSGLASWILEWLHDPLFRLHQTNVPFSYWPHPDLWWMIAYAVFLVLLPILWKNGYHRRRDFWLYVAVYFLLLILARQPFSGTEEVRITFLDVGQGDSIVVEIGKKKVYLIDAGGTPVYRNRDSWRKKRDPFEVGKDIVAPFLRARGIERIDYVVMTHGDHDHIGGMGALVSRFSIGAVLVNGSSPREEEESLIARFRERRIPVLTGRPDLAWTDGPGVEWVWLHPDGSGTQTGNDASVVLQLTAYGKTVLFTGDLEERGENQLLAGKLSPSVDVLKVGHHGSRTSTTADFLAAIQPKNAVISAGQKNRYGHPSPAVLTRLHEAGAKVFRTDLQGAITLVIRKDSIYWETQISDT</sequence>
<dbReference type="AlphaFoldDB" id="M8E5N8"/>
<dbReference type="Gene3D" id="3.60.15.10">
    <property type="entry name" value="Ribonuclease Z/Hydroxyacylglutathione hydrolase-like"/>
    <property type="match status" value="1"/>
</dbReference>
<dbReference type="Pfam" id="PF13567">
    <property type="entry name" value="DUF4131"/>
    <property type="match status" value="1"/>
</dbReference>
<feature type="domain" description="Metallo-beta-lactamase" evidence="10">
    <location>
        <begin position="534"/>
        <end position="745"/>
    </location>
</feature>
<comment type="catalytic activity">
    <reaction evidence="8">
        <text>3',5'-cyclic UMP + H2O = UMP + H(+)</text>
        <dbReference type="Rhea" id="RHEA:70575"/>
        <dbReference type="ChEBI" id="CHEBI:15377"/>
        <dbReference type="ChEBI" id="CHEBI:15378"/>
        <dbReference type="ChEBI" id="CHEBI:57865"/>
        <dbReference type="ChEBI" id="CHEBI:184387"/>
    </reaction>
    <physiologicalReaction direction="left-to-right" evidence="8">
        <dbReference type="Rhea" id="RHEA:70576"/>
    </physiologicalReaction>
</comment>
<evidence type="ECO:0000256" key="3">
    <source>
        <dbReference type="ARBA" id="ARBA00022692"/>
    </source>
</evidence>
<comment type="caution">
    <text evidence="11">The sequence shown here is derived from an EMBL/GenBank/DDBJ whole genome shotgun (WGS) entry which is preliminary data.</text>
</comment>
<keyword evidence="2" id="KW-1003">Cell membrane</keyword>
<dbReference type="Proteomes" id="UP000012081">
    <property type="component" value="Unassembled WGS sequence"/>
</dbReference>
<dbReference type="InterPro" id="IPR001279">
    <property type="entry name" value="Metallo-B-lactamas"/>
</dbReference>
<evidence type="ECO:0000313" key="12">
    <source>
        <dbReference type="Proteomes" id="UP000012081"/>
    </source>
</evidence>
<feature type="transmembrane region" description="Helical" evidence="9">
    <location>
        <begin position="252"/>
        <end position="271"/>
    </location>
</feature>
<dbReference type="CDD" id="cd07731">
    <property type="entry name" value="ComA-like_MBL-fold"/>
    <property type="match status" value="1"/>
</dbReference>
<comment type="catalytic activity">
    <reaction evidence="6">
        <text>3',5'-cyclic CMP + H2O = CMP + H(+)</text>
        <dbReference type="Rhea" id="RHEA:72675"/>
        <dbReference type="ChEBI" id="CHEBI:15377"/>
        <dbReference type="ChEBI" id="CHEBI:15378"/>
        <dbReference type="ChEBI" id="CHEBI:58003"/>
        <dbReference type="ChEBI" id="CHEBI:60377"/>
    </reaction>
    <physiologicalReaction direction="left-to-right" evidence="6">
        <dbReference type="Rhea" id="RHEA:72676"/>
    </physiologicalReaction>
</comment>